<feature type="transmembrane region" description="Helical" evidence="1">
    <location>
        <begin position="51"/>
        <end position="76"/>
    </location>
</feature>
<sequence>MFVYWKINKLIFIYLIISLNYSLLVLNLNICRDFIFKSYHYAVKCNMTGRLIVTHEAPITSGFVILIFLCFFYVVFVNHGLNIKTTFWNGMCALIKAKLTFSSRSLSSLFTASQIHSRSSQSFTVSAIDCSTLRSFSTKASYLLLLHEVQRIILENVYMIYINTSSPCACEPKCSYKPPLSSNNAQSSSPYCSYIVS</sequence>
<feature type="transmembrane region" description="Helical" evidence="1">
    <location>
        <begin position="12"/>
        <end position="30"/>
    </location>
</feature>
<keyword evidence="1" id="KW-0472">Membrane</keyword>
<evidence type="ECO:0000256" key="1">
    <source>
        <dbReference type="SAM" id="Phobius"/>
    </source>
</evidence>
<reference evidence="3" key="1">
    <citation type="submission" date="2016-11" db="UniProtKB">
        <authorList>
            <consortium name="WormBaseParasite"/>
        </authorList>
    </citation>
    <scope>IDENTIFICATION</scope>
</reference>
<dbReference type="Proteomes" id="UP000095283">
    <property type="component" value="Unplaced"/>
</dbReference>
<protein>
    <submittedName>
        <fullName evidence="3">Secreted protein</fullName>
    </submittedName>
</protein>
<keyword evidence="1" id="KW-0812">Transmembrane</keyword>
<dbReference type="WBParaSite" id="Hba_08320">
    <property type="protein sequence ID" value="Hba_08320"/>
    <property type="gene ID" value="Hba_08320"/>
</dbReference>
<proteinExistence type="predicted"/>
<accession>A0A1I7WT04</accession>
<organism evidence="2 3">
    <name type="scientific">Heterorhabditis bacteriophora</name>
    <name type="common">Entomopathogenic nematode worm</name>
    <dbReference type="NCBI Taxonomy" id="37862"/>
    <lineage>
        <taxon>Eukaryota</taxon>
        <taxon>Metazoa</taxon>
        <taxon>Ecdysozoa</taxon>
        <taxon>Nematoda</taxon>
        <taxon>Chromadorea</taxon>
        <taxon>Rhabditida</taxon>
        <taxon>Rhabditina</taxon>
        <taxon>Rhabditomorpha</taxon>
        <taxon>Strongyloidea</taxon>
        <taxon>Heterorhabditidae</taxon>
        <taxon>Heterorhabditis</taxon>
    </lineage>
</organism>
<keyword evidence="1" id="KW-1133">Transmembrane helix</keyword>
<keyword evidence="2" id="KW-1185">Reference proteome</keyword>
<evidence type="ECO:0000313" key="3">
    <source>
        <dbReference type="WBParaSite" id="Hba_08320"/>
    </source>
</evidence>
<name>A0A1I7WT04_HETBA</name>
<evidence type="ECO:0000313" key="2">
    <source>
        <dbReference type="Proteomes" id="UP000095283"/>
    </source>
</evidence>
<dbReference type="AlphaFoldDB" id="A0A1I7WT04"/>